<dbReference type="RefSeq" id="XP_005712636.1">
    <property type="nucleotide sequence ID" value="XM_005712579.1"/>
</dbReference>
<organism evidence="1 2">
    <name type="scientific">Chondrus crispus</name>
    <name type="common">Carrageen Irish moss</name>
    <name type="synonym">Polymorpha crispa</name>
    <dbReference type="NCBI Taxonomy" id="2769"/>
    <lineage>
        <taxon>Eukaryota</taxon>
        <taxon>Rhodophyta</taxon>
        <taxon>Florideophyceae</taxon>
        <taxon>Rhodymeniophycidae</taxon>
        <taxon>Gigartinales</taxon>
        <taxon>Gigartinaceae</taxon>
        <taxon>Chondrus</taxon>
    </lineage>
</organism>
<dbReference type="Gramene" id="CDF32835">
    <property type="protein sequence ID" value="CDF32835"/>
    <property type="gene ID" value="CHC_T00001449001"/>
</dbReference>
<dbReference type="KEGG" id="ccp:CHC_T00001449001"/>
<evidence type="ECO:0000313" key="2">
    <source>
        <dbReference type="Proteomes" id="UP000012073"/>
    </source>
</evidence>
<protein>
    <submittedName>
        <fullName evidence="1">Uncharacterized protein</fullName>
    </submittedName>
</protein>
<sequence length="62" mass="7312">MVARRQARVSRDRVGPPSTCEQVVQLYGIVNMVQYTRTRKTKAQTFFWFAYRAQPKIKGFRS</sequence>
<gene>
    <name evidence="1" type="ORF">CHC_T00001449001</name>
</gene>
<dbReference type="AlphaFoldDB" id="R7Q5U2"/>
<reference evidence="2" key="1">
    <citation type="journal article" date="2013" name="Proc. Natl. Acad. Sci. U.S.A.">
        <title>Genome structure and metabolic features in the red seaweed Chondrus crispus shed light on evolution of the Archaeplastida.</title>
        <authorList>
            <person name="Collen J."/>
            <person name="Porcel B."/>
            <person name="Carre W."/>
            <person name="Ball S.G."/>
            <person name="Chaparro C."/>
            <person name="Tonon T."/>
            <person name="Barbeyron T."/>
            <person name="Michel G."/>
            <person name="Noel B."/>
            <person name="Valentin K."/>
            <person name="Elias M."/>
            <person name="Artiguenave F."/>
            <person name="Arun A."/>
            <person name="Aury J.M."/>
            <person name="Barbosa-Neto J.F."/>
            <person name="Bothwell J.H."/>
            <person name="Bouget F.Y."/>
            <person name="Brillet L."/>
            <person name="Cabello-Hurtado F."/>
            <person name="Capella-Gutierrez S."/>
            <person name="Charrier B."/>
            <person name="Cladiere L."/>
            <person name="Cock J.M."/>
            <person name="Coelho S.M."/>
            <person name="Colleoni C."/>
            <person name="Czjzek M."/>
            <person name="Da Silva C."/>
            <person name="Delage L."/>
            <person name="Denoeud F."/>
            <person name="Deschamps P."/>
            <person name="Dittami S.M."/>
            <person name="Gabaldon T."/>
            <person name="Gachon C.M."/>
            <person name="Groisillier A."/>
            <person name="Herve C."/>
            <person name="Jabbari K."/>
            <person name="Katinka M."/>
            <person name="Kloareg B."/>
            <person name="Kowalczyk N."/>
            <person name="Labadie K."/>
            <person name="Leblanc C."/>
            <person name="Lopez P.J."/>
            <person name="McLachlan D.H."/>
            <person name="Meslet-Cladiere L."/>
            <person name="Moustafa A."/>
            <person name="Nehr Z."/>
            <person name="Nyvall Collen P."/>
            <person name="Panaud O."/>
            <person name="Partensky F."/>
            <person name="Poulain J."/>
            <person name="Rensing S.A."/>
            <person name="Rousvoal S."/>
            <person name="Samson G."/>
            <person name="Symeonidi A."/>
            <person name="Weissenbach J."/>
            <person name="Zambounis A."/>
            <person name="Wincker P."/>
            <person name="Boyen C."/>
        </authorList>
    </citation>
    <scope>NUCLEOTIDE SEQUENCE [LARGE SCALE GENOMIC DNA]</scope>
    <source>
        <strain evidence="2">cv. Stackhouse</strain>
    </source>
</reference>
<accession>R7Q5U2</accession>
<dbReference type="GeneID" id="17320352"/>
<evidence type="ECO:0000313" key="1">
    <source>
        <dbReference type="EMBL" id="CDF32835.1"/>
    </source>
</evidence>
<proteinExistence type="predicted"/>
<dbReference type="EMBL" id="HG001592">
    <property type="protein sequence ID" value="CDF32835.1"/>
    <property type="molecule type" value="Genomic_DNA"/>
</dbReference>
<name>R7Q5U2_CHOCR</name>
<dbReference type="Proteomes" id="UP000012073">
    <property type="component" value="Unassembled WGS sequence"/>
</dbReference>
<keyword evidence="2" id="KW-1185">Reference proteome</keyword>